<reference evidence="1 2" key="1">
    <citation type="submission" date="2020-10" db="EMBL/GenBank/DDBJ databases">
        <title>Sequencing the genomes of 1000 actinobacteria strains.</title>
        <authorList>
            <person name="Klenk H.-P."/>
        </authorList>
    </citation>
    <scope>NUCLEOTIDE SEQUENCE [LARGE SCALE GENOMIC DNA]</scope>
    <source>
        <strain evidence="1 2">DSM 46661</strain>
    </source>
</reference>
<name>A0ABR9L467_9PSEU</name>
<evidence type="ECO:0000313" key="2">
    <source>
        <dbReference type="Proteomes" id="UP000656548"/>
    </source>
</evidence>
<gene>
    <name evidence="1" type="ORF">H4W30_002394</name>
</gene>
<protein>
    <submittedName>
        <fullName evidence="1">Uncharacterized protein</fullName>
    </submittedName>
</protein>
<dbReference type="Proteomes" id="UP000656548">
    <property type="component" value="Unassembled WGS sequence"/>
</dbReference>
<organism evidence="1 2">
    <name type="scientific">Amycolatopsis roodepoortensis</name>
    <dbReference type="NCBI Taxonomy" id="700274"/>
    <lineage>
        <taxon>Bacteria</taxon>
        <taxon>Bacillati</taxon>
        <taxon>Actinomycetota</taxon>
        <taxon>Actinomycetes</taxon>
        <taxon>Pseudonocardiales</taxon>
        <taxon>Pseudonocardiaceae</taxon>
        <taxon>Amycolatopsis</taxon>
    </lineage>
</organism>
<evidence type="ECO:0000313" key="1">
    <source>
        <dbReference type="EMBL" id="MBE1575347.1"/>
    </source>
</evidence>
<dbReference type="EMBL" id="JADBEJ010000004">
    <property type="protein sequence ID" value="MBE1575347.1"/>
    <property type="molecule type" value="Genomic_DNA"/>
</dbReference>
<dbReference type="RefSeq" id="WP_192742881.1">
    <property type="nucleotide sequence ID" value="NZ_JADBEJ010000004.1"/>
</dbReference>
<accession>A0ABR9L467</accession>
<sequence length="74" mass="6843">MNTNTTGGFTGDPAEAFTPPASNGCCGTTPATPTASTTATSTCCGTTEAATVAGSCCDPAAKADAVASGAGCCS</sequence>
<keyword evidence="2" id="KW-1185">Reference proteome</keyword>
<comment type="caution">
    <text evidence="1">The sequence shown here is derived from an EMBL/GenBank/DDBJ whole genome shotgun (WGS) entry which is preliminary data.</text>
</comment>
<proteinExistence type="predicted"/>